<feature type="region of interest" description="Disordered" evidence="1">
    <location>
        <begin position="59"/>
        <end position="109"/>
    </location>
</feature>
<evidence type="ECO:0000313" key="2">
    <source>
        <dbReference type="EMBL" id="MEQ2163430.1"/>
    </source>
</evidence>
<dbReference type="Proteomes" id="UP001476798">
    <property type="component" value="Unassembled WGS sequence"/>
</dbReference>
<accession>A0ABV0MWB3</accession>
<comment type="caution">
    <text evidence="2">The sequence shown here is derived from an EMBL/GenBank/DDBJ whole genome shotgun (WGS) entry which is preliminary data.</text>
</comment>
<dbReference type="EMBL" id="JAHRIO010014633">
    <property type="protein sequence ID" value="MEQ2163430.1"/>
    <property type="molecule type" value="Genomic_DNA"/>
</dbReference>
<evidence type="ECO:0000313" key="3">
    <source>
        <dbReference type="Proteomes" id="UP001476798"/>
    </source>
</evidence>
<sequence length="119" mass="13663">MEIDTHTHPLQKCPLPLCTGQGRKDSTARKMRKLFKKKSLITCFSLNASSFSIVIQQLHTRPPMPGEREGKEHIGTRKEKEDVLEDTWKTKPPTFPKTHMHTPTPPLPCHQRAIFTSHK</sequence>
<name>A0ABV0MWB3_9TELE</name>
<evidence type="ECO:0000256" key="1">
    <source>
        <dbReference type="SAM" id="MobiDB-lite"/>
    </source>
</evidence>
<feature type="compositionally biased region" description="Basic and acidic residues" evidence="1">
    <location>
        <begin position="66"/>
        <end position="89"/>
    </location>
</feature>
<protein>
    <submittedName>
        <fullName evidence="2">Uncharacterized protein</fullName>
    </submittedName>
</protein>
<keyword evidence="3" id="KW-1185">Reference proteome</keyword>
<proteinExistence type="predicted"/>
<gene>
    <name evidence="2" type="ORF">GOODEAATRI_030075</name>
</gene>
<organism evidence="2 3">
    <name type="scientific">Goodea atripinnis</name>
    <dbReference type="NCBI Taxonomy" id="208336"/>
    <lineage>
        <taxon>Eukaryota</taxon>
        <taxon>Metazoa</taxon>
        <taxon>Chordata</taxon>
        <taxon>Craniata</taxon>
        <taxon>Vertebrata</taxon>
        <taxon>Euteleostomi</taxon>
        <taxon>Actinopterygii</taxon>
        <taxon>Neopterygii</taxon>
        <taxon>Teleostei</taxon>
        <taxon>Neoteleostei</taxon>
        <taxon>Acanthomorphata</taxon>
        <taxon>Ovalentaria</taxon>
        <taxon>Atherinomorphae</taxon>
        <taxon>Cyprinodontiformes</taxon>
        <taxon>Goodeidae</taxon>
        <taxon>Goodea</taxon>
    </lineage>
</organism>
<reference evidence="2 3" key="1">
    <citation type="submission" date="2021-06" db="EMBL/GenBank/DDBJ databases">
        <authorList>
            <person name="Palmer J.M."/>
        </authorList>
    </citation>
    <scope>NUCLEOTIDE SEQUENCE [LARGE SCALE GENOMIC DNA]</scope>
    <source>
        <strain evidence="2 3">GA_2019</strain>
        <tissue evidence="2">Muscle</tissue>
    </source>
</reference>